<sequence>MSKCLVSLMVLLVAAVAVVGAQERTKMCGRELIRLAVSACGNSWLRRSIPDIDLSRHPDITFRCEYFTFKLNHFQTREYTQIQIQKQFPFDTLVKFVQDTNPEYWRDVGAWKFFLTLNRNISILPVFYTIINSLILNEIR</sequence>
<keyword evidence="3" id="KW-1185">Reference proteome</keyword>
<proteinExistence type="predicted"/>
<accession>A0AAQ5ZHH0</accession>
<dbReference type="Ensembl" id="ENSAOCT00000048701.1">
    <property type="protein sequence ID" value="ENSAOCP00000064302.1"/>
    <property type="gene ID" value="ENSAOCG00000031408.1"/>
</dbReference>
<dbReference type="Proteomes" id="UP001501940">
    <property type="component" value="Chromosome 10"/>
</dbReference>
<dbReference type="AlphaFoldDB" id="A0AAQ5ZHH0"/>
<evidence type="ECO:0000313" key="2">
    <source>
        <dbReference type="Ensembl" id="ENSAOCP00000064302.1"/>
    </source>
</evidence>
<dbReference type="GeneTree" id="ENSGT00940000176935"/>
<dbReference type="InterPro" id="IPR036438">
    <property type="entry name" value="Insulin-like_sf"/>
</dbReference>
<feature type="signal peptide" evidence="1">
    <location>
        <begin position="1"/>
        <end position="21"/>
    </location>
</feature>
<dbReference type="SUPFAM" id="SSF56994">
    <property type="entry name" value="Insulin-like"/>
    <property type="match status" value="1"/>
</dbReference>
<feature type="chain" id="PRO_5043333307" description="Insulin-like domain-containing protein" evidence="1">
    <location>
        <begin position="22"/>
        <end position="140"/>
    </location>
</feature>
<reference evidence="2" key="3">
    <citation type="submission" date="2025-09" db="UniProtKB">
        <authorList>
            <consortium name="Ensembl"/>
        </authorList>
    </citation>
    <scope>IDENTIFICATION</scope>
</reference>
<name>A0AAQ5ZHH0_AMPOC</name>
<reference evidence="2 3" key="1">
    <citation type="submission" date="2022-01" db="EMBL/GenBank/DDBJ databases">
        <title>A chromosome-scale genome assembly of the false clownfish, Amphiprion ocellaris.</title>
        <authorList>
            <person name="Ryu T."/>
        </authorList>
    </citation>
    <scope>NUCLEOTIDE SEQUENCE [LARGE SCALE GENOMIC DNA]</scope>
</reference>
<protein>
    <recommendedName>
        <fullName evidence="4">Insulin-like domain-containing protein</fullName>
    </recommendedName>
</protein>
<evidence type="ECO:0000256" key="1">
    <source>
        <dbReference type="SAM" id="SignalP"/>
    </source>
</evidence>
<reference evidence="2" key="2">
    <citation type="submission" date="2025-08" db="UniProtKB">
        <authorList>
            <consortium name="Ensembl"/>
        </authorList>
    </citation>
    <scope>IDENTIFICATION</scope>
</reference>
<evidence type="ECO:0000313" key="3">
    <source>
        <dbReference type="Proteomes" id="UP001501940"/>
    </source>
</evidence>
<keyword evidence="1" id="KW-0732">Signal</keyword>
<organism evidence="2 3">
    <name type="scientific">Amphiprion ocellaris</name>
    <name type="common">Clown anemonefish</name>
    <dbReference type="NCBI Taxonomy" id="80972"/>
    <lineage>
        <taxon>Eukaryota</taxon>
        <taxon>Metazoa</taxon>
        <taxon>Chordata</taxon>
        <taxon>Craniata</taxon>
        <taxon>Vertebrata</taxon>
        <taxon>Euteleostomi</taxon>
        <taxon>Actinopterygii</taxon>
        <taxon>Neopterygii</taxon>
        <taxon>Teleostei</taxon>
        <taxon>Neoteleostei</taxon>
        <taxon>Acanthomorphata</taxon>
        <taxon>Ovalentaria</taxon>
        <taxon>Pomacentridae</taxon>
        <taxon>Amphiprion</taxon>
    </lineage>
</organism>
<evidence type="ECO:0008006" key="4">
    <source>
        <dbReference type="Google" id="ProtNLM"/>
    </source>
</evidence>